<evidence type="ECO:0000256" key="2">
    <source>
        <dbReference type="ARBA" id="ARBA00023015"/>
    </source>
</evidence>
<accession>A0A069PHU5</accession>
<proteinExistence type="inferred from homology"/>
<dbReference type="AlphaFoldDB" id="A0A069PHU5"/>
<gene>
    <name evidence="6" type="ORF">BG61_31835</name>
</gene>
<dbReference type="InterPro" id="IPR058163">
    <property type="entry name" value="LysR-type_TF_proteobact-type"/>
</dbReference>
<keyword evidence="7" id="KW-1185">Reference proteome</keyword>
<dbReference type="InterPro" id="IPR005119">
    <property type="entry name" value="LysR_subst-bd"/>
</dbReference>
<name>A0A069PHU5_9BURK</name>
<dbReference type="PANTHER" id="PTHR30537:SF5">
    <property type="entry name" value="HTH-TYPE TRANSCRIPTIONAL ACTIVATOR TTDR-RELATED"/>
    <property type="match status" value="1"/>
</dbReference>
<reference evidence="6 7" key="1">
    <citation type="submission" date="2014-03" db="EMBL/GenBank/DDBJ databases">
        <title>Draft Genome Sequences of Four Burkholderia Strains.</title>
        <authorList>
            <person name="Liu X.Y."/>
            <person name="Li C.X."/>
            <person name="Xu J.H."/>
        </authorList>
    </citation>
    <scope>NUCLEOTIDE SEQUENCE [LARGE SCALE GENOMIC DNA]</scope>
    <source>
        <strain evidence="6 7">DSM 50014</strain>
    </source>
</reference>
<dbReference type="GO" id="GO:0003700">
    <property type="term" value="F:DNA-binding transcription factor activity"/>
    <property type="evidence" value="ECO:0007669"/>
    <property type="project" value="InterPro"/>
</dbReference>
<dbReference type="Pfam" id="PF03466">
    <property type="entry name" value="LysR_substrate"/>
    <property type="match status" value="1"/>
</dbReference>
<sequence>MSTSETHPQHAASEDSLACSFSTSYAGVIAFLAVVSEGSFAKAGDRLGIGRSAVSRNVQKLEAQLDARLFLRTTRSTSLTREGELFYENCHPGVERIVQALEDMRELRHGPPRGQLRICSTIGFGRRIVAPLLNGFHAAYPDIAIDFVLKDSPADFTSDRVDVAFRDGRMDDSQVVAKQIIPMQMIVCASPAYASAHGLPRTVEELDDHRCINFRTASGRVADWEFKVSGVSCKAVPKALHTFNDSDLVLQAVLDGHGVAQLAAYQVSGLLRENRLQACLAQHAPDDRGHYACYLSRKHLPARIRVFIDHMTEQIRALDLHCPTQVVPLSLCR</sequence>
<comment type="caution">
    <text evidence="6">The sequence shown here is derived from an EMBL/GenBank/DDBJ whole genome shotgun (WGS) entry which is preliminary data.</text>
</comment>
<evidence type="ECO:0000313" key="7">
    <source>
        <dbReference type="Proteomes" id="UP000027466"/>
    </source>
</evidence>
<dbReference type="InterPro" id="IPR000847">
    <property type="entry name" value="LysR_HTH_N"/>
</dbReference>
<organism evidence="6 7">
    <name type="scientific">Caballeronia glathei</name>
    <dbReference type="NCBI Taxonomy" id="60547"/>
    <lineage>
        <taxon>Bacteria</taxon>
        <taxon>Pseudomonadati</taxon>
        <taxon>Pseudomonadota</taxon>
        <taxon>Betaproteobacteria</taxon>
        <taxon>Burkholderiales</taxon>
        <taxon>Burkholderiaceae</taxon>
        <taxon>Caballeronia</taxon>
    </lineage>
</organism>
<dbReference type="Gene3D" id="3.40.190.290">
    <property type="match status" value="1"/>
</dbReference>
<evidence type="ECO:0000256" key="3">
    <source>
        <dbReference type="ARBA" id="ARBA00023125"/>
    </source>
</evidence>
<keyword evidence="3" id="KW-0238">DNA-binding</keyword>
<keyword evidence="2" id="KW-0805">Transcription regulation</keyword>
<dbReference type="Proteomes" id="UP000027466">
    <property type="component" value="Unassembled WGS sequence"/>
</dbReference>
<dbReference type="CDD" id="cd08422">
    <property type="entry name" value="PBP2_CrgA_like"/>
    <property type="match status" value="1"/>
</dbReference>
<feature type="domain" description="HTH lysR-type" evidence="5">
    <location>
        <begin position="30"/>
        <end position="80"/>
    </location>
</feature>
<protein>
    <submittedName>
        <fullName evidence="6">LysR family transcriptional regulator</fullName>
    </submittedName>
</protein>
<evidence type="ECO:0000313" key="6">
    <source>
        <dbReference type="EMBL" id="KDR39474.1"/>
    </source>
</evidence>
<dbReference type="EMBL" id="JFHC01000058">
    <property type="protein sequence ID" value="KDR39474.1"/>
    <property type="molecule type" value="Genomic_DNA"/>
</dbReference>
<dbReference type="PANTHER" id="PTHR30537">
    <property type="entry name" value="HTH-TYPE TRANSCRIPTIONAL REGULATOR"/>
    <property type="match status" value="1"/>
</dbReference>
<dbReference type="FunFam" id="1.10.10.10:FF:000001">
    <property type="entry name" value="LysR family transcriptional regulator"/>
    <property type="match status" value="1"/>
</dbReference>
<dbReference type="InterPro" id="IPR036388">
    <property type="entry name" value="WH-like_DNA-bd_sf"/>
</dbReference>
<comment type="similarity">
    <text evidence="1">Belongs to the LysR transcriptional regulatory family.</text>
</comment>
<dbReference type="InterPro" id="IPR036390">
    <property type="entry name" value="WH_DNA-bd_sf"/>
</dbReference>
<evidence type="ECO:0000259" key="5">
    <source>
        <dbReference type="PROSITE" id="PS50931"/>
    </source>
</evidence>
<dbReference type="Gene3D" id="1.10.10.10">
    <property type="entry name" value="Winged helix-like DNA-binding domain superfamily/Winged helix DNA-binding domain"/>
    <property type="match status" value="1"/>
</dbReference>
<dbReference type="GO" id="GO:0003677">
    <property type="term" value="F:DNA binding"/>
    <property type="evidence" value="ECO:0007669"/>
    <property type="project" value="UniProtKB-KW"/>
</dbReference>
<dbReference type="RefSeq" id="WP_035939557.1">
    <property type="nucleotide sequence ID" value="NZ_CADFFX010000001.1"/>
</dbReference>
<evidence type="ECO:0000256" key="1">
    <source>
        <dbReference type="ARBA" id="ARBA00009437"/>
    </source>
</evidence>
<dbReference type="Pfam" id="PF00126">
    <property type="entry name" value="HTH_1"/>
    <property type="match status" value="1"/>
</dbReference>
<dbReference type="STRING" id="60547.GCA_000751215_06267"/>
<dbReference type="SUPFAM" id="SSF46785">
    <property type="entry name" value="Winged helix' DNA-binding domain"/>
    <property type="match status" value="1"/>
</dbReference>
<keyword evidence="4" id="KW-0804">Transcription</keyword>
<dbReference type="PROSITE" id="PS50931">
    <property type="entry name" value="HTH_LYSR"/>
    <property type="match status" value="1"/>
</dbReference>
<evidence type="ECO:0000256" key="4">
    <source>
        <dbReference type="ARBA" id="ARBA00023163"/>
    </source>
</evidence>
<dbReference type="SUPFAM" id="SSF53850">
    <property type="entry name" value="Periplasmic binding protein-like II"/>
    <property type="match status" value="1"/>
</dbReference>